<dbReference type="Pfam" id="PF00583">
    <property type="entry name" value="Acetyltransf_1"/>
    <property type="match status" value="1"/>
</dbReference>
<keyword evidence="2" id="KW-0012">Acyltransferase</keyword>
<dbReference type="EMBL" id="JBHRZV010000051">
    <property type="protein sequence ID" value="MFC3928672.1"/>
    <property type="molecule type" value="Genomic_DNA"/>
</dbReference>
<dbReference type="InterPro" id="IPR016181">
    <property type="entry name" value="Acyl_CoA_acyltransferase"/>
</dbReference>
<name>A0ABV8CXD8_9STRE</name>
<dbReference type="CDD" id="cd04301">
    <property type="entry name" value="NAT_SF"/>
    <property type="match status" value="1"/>
</dbReference>
<dbReference type="PANTHER" id="PTHR43415">
    <property type="entry name" value="SPERMIDINE N(1)-ACETYLTRANSFERASE"/>
    <property type="match status" value="1"/>
</dbReference>
<proteinExistence type="predicted"/>
<dbReference type="EC" id="2.3.-.-" evidence="2"/>
<keyword evidence="3" id="KW-1185">Reference proteome</keyword>
<dbReference type="SUPFAM" id="SSF55729">
    <property type="entry name" value="Acyl-CoA N-acyltransferases (Nat)"/>
    <property type="match status" value="1"/>
</dbReference>
<keyword evidence="2" id="KW-0808">Transferase</keyword>
<reference evidence="3" key="1">
    <citation type="journal article" date="2019" name="Int. J. Syst. Evol. Microbiol.">
        <title>The Global Catalogue of Microorganisms (GCM) 10K type strain sequencing project: providing services to taxonomists for standard genome sequencing and annotation.</title>
        <authorList>
            <consortium name="The Broad Institute Genomics Platform"/>
            <consortium name="The Broad Institute Genome Sequencing Center for Infectious Disease"/>
            <person name="Wu L."/>
            <person name="Ma J."/>
        </authorList>
    </citation>
    <scope>NUCLEOTIDE SEQUENCE [LARGE SCALE GENOMIC DNA]</scope>
    <source>
        <strain evidence="3">CCUG 67170</strain>
    </source>
</reference>
<gene>
    <name evidence="2" type="ORF">ACFORF_08880</name>
</gene>
<accession>A0ABV8CXD8</accession>
<evidence type="ECO:0000313" key="2">
    <source>
        <dbReference type="EMBL" id="MFC3928672.1"/>
    </source>
</evidence>
<dbReference type="Gene3D" id="3.40.630.30">
    <property type="match status" value="1"/>
</dbReference>
<feature type="domain" description="N-acetyltransferase" evidence="1">
    <location>
        <begin position="6"/>
        <end position="173"/>
    </location>
</feature>
<dbReference type="Proteomes" id="UP001595807">
    <property type="component" value="Unassembled WGS sequence"/>
</dbReference>
<dbReference type="RefSeq" id="WP_380427446.1">
    <property type="nucleotide sequence ID" value="NZ_JBHRZV010000051.1"/>
</dbReference>
<organism evidence="2 3">
    <name type="scientific">Streptococcus caprae</name>
    <dbReference type="NCBI Taxonomy" id="1640501"/>
    <lineage>
        <taxon>Bacteria</taxon>
        <taxon>Bacillati</taxon>
        <taxon>Bacillota</taxon>
        <taxon>Bacilli</taxon>
        <taxon>Lactobacillales</taxon>
        <taxon>Streptococcaceae</taxon>
        <taxon>Streptococcus</taxon>
    </lineage>
</organism>
<comment type="caution">
    <text evidence="2">The sequence shown here is derived from an EMBL/GenBank/DDBJ whole genome shotgun (WGS) entry which is preliminary data.</text>
</comment>
<dbReference type="PANTHER" id="PTHR43415:SF3">
    <property type="entry name" value="GNAT-FAMILY ACETYLTRANSFERASE"/>
    <property type="match status" value="1"/>
</dbReference>
<protein>
    <submittedName>
        <fullName evidence="2">GNAT family N-acetyltransferase</fullName>
        <ecNumber evidence="2">2.3.-.-</ecNumber>
    </submittedName>
</protein>
<dbReference type="GO" id="GO:0016746">
    <property type="term" value="F:acyltransferase activity"/>
    <property type="evidence" value="ECO:0007669"/>
    <property type="project" value="UniProtKB-KW"/>
</dbReference>
<dbReference type="PROSITE" id="PS51186">
    <property type="entry name" value="GNAT"/>
    <property type="match status" value="1"/>
</dbReference>
<dbReference type="InterPro" id="IPR000182">
    <property type="entry name" value="GNAT_dom"/>
</dbReference>
<evidence type="ECO:0000259" key="1">
    <source>
        <dbReference type="PROSITE" id="PS51186"/>
    </source>
</evidence>
<sequence>MPRQEISFREATGQDAATVIALFNQVGTESEYLIMDETGFQGALEQMTTVLDKGLETPNTLCLLALVNDEAIGIVNIKADWHERINHIGDVFIAVRKDYWGHGIGQILMEEAIDWAQHSGVIKRLELTVQVRNSRAVHIYEKFGFEIEGTKRRGAKTKNGEYLDVYLMAKLID</sequence>
<evidence type="ECO:0000313" key="3">
    <source>
        <dbReference type="Proteomes" id="UP001595807"/>
    </source>
</evidence>